<evidence type="ECO:0000256" key="1">
    <source>
        <dbReference type="SAM" id="MobiDB-lite"/>
    </source>
</evidence>
<feature type="compositionally biased region" description="Polar residues" evidence="1">
    <location>
        <begin position="52"/>
        <end position="66"/>
    </location>
</feature>
<dbReference type="Proteomes" id="UP000660262">
    <property type="component" value="Unassembled WGS sequence"/>
</dbReference>
<accession>A0A830HBT5</accession>
<gene>
    <name evidence="4" type="ORF">PPROV_000156400</name>
</gene>
<feature type="compositionally biased region" description="Basic residues" evidence="1">
    <location>
        <begin position="27"/>
        <end position="43"/>
    </location>
</feature>
<reference evidence="4" key="1">
    <citation type="submission" date="2020-10" db="EMBL/GenBank/DDBJ databases">
        <title>Unveiling of a novel bifunctional photoreceptor, Dualchrome1, isolated from a cosmopolitan green alga.</title>
        <authorList>
            <person name="Suzuki S."/>
            <person name="Kawachi M."/>
        </authorList>
    </citation>
    <scope>NUCLEOTIDE SEQUENCE</scope>
    <source>
        <strain evidence="4">NIES 2893</strain>
    </source>
</reference>
<feature type="chain" id="PRO_5032348006" description="Thioesterase putative domain-containing protein" evidence="2">
    <location>
        <begin position="19"/>
        <end position="274"/>
    </location>
</feature>
<dbReference type="SUPFAM" id="SSF54637">
    <property type="entry name" value="Thioesterase/thiol ester dehydrase-isomerase"/>
    <property type="match status" value="1"/>
</dbReference>
<evidence type="ECO:0000256" key="2">
    <source>
        <dbReference type="SAM" id="SignalP"/>
    </source>
</evidence>
<organism evidence="4 5">
    <name type="scientific">Pycnococcus provasolii</name>
    <dbReference type="NCBI Taxonomy" id="41880"/>
    <lineage>
        <taxon>Eukaryota</taxon>
        <taxon>Viridiplantae</taxon>
        <taxon>Chlorophyta</taxon>
        <taxon>Pseudoscourfieldiophyceae</taxon>
        <taxon>Pseudoscourfieldiales</taxon>
        <taxon>Pycnococcaceae</taxon>
        <taxon>Pycnococcus</taxon>
    </lineage>
</organism>
<evidence type="ECO:0000313" key="4">
    <source>
        <dbReference type="EMBL" id="GHP02809.1"/>
    </source>
</evidence>
<keyword evidence="2" id="KW-0732">Signal</keyword>
<name>A0A830HBT5_9CHLO</name>
<sequence>MPALSSWSFVLGCAFASALTTLASRTRRRRNVHMHKSRRRRSRSSAAAETEAQVTRSSSKTLMESSQQPLYSFDGAWVRVSGFDEGFQPPLEPSLPEAALTTKEGLENLLKRNNPIAYFVGLSVNHLDEAALTLEAPVLPANSNTHRTGFAGSIYIVAALAVWGKMLSEMYRANMCATHFHVIRRATISYLRPVDRLGNIVATCALPPTTTTTTHQDDGRRFLATDNLKSIFDEARSGAPKLRFFVTATVQGSAPHKPAAEVEAEVVLLPRQQV</sequence>
<evidence type="ECO:0000313" key="5">
    <source>
        <dbReference type="Proteomes" id="UP000660262"/>
    </source>
</evidence>
<dbReference type="EMBL" id="BNJQ01000004">
    <property type="protein sequence ID" value="GHP02809.1"/>
    <property type="molecule type" value="Genomic_DNA"/>
</dbReference>
<dbReference type="InterPro" id="IPR029069">
    <property type="entry name" value="HotDog_dom_sf"/>
</dbReference>
<comment type="caution">
    <text evidence="4">The sequence shown here is derived from an EMBL/GenBank/DDBJ whole genome shotgun (WGS) entry which is preliminary data.</text>
</comment>
<evidence type="ECO:0000259" key="3">
    <source>
        <dbReference type="Pfam" id="PF09500"/>
    </source>
</evidence>
<proteinExistence type="predicted"/>
<dbReference type="Pfam" id="PF09500">
    <property type="entry name" value="YiiD_C"/>
    <property type="match status" value="1"/>
</dbReference>
<dbReference type="InterPro" id="IPR012660">
    <property type="entry name" value="YiiD_C"/>
</dbReference>
<feature type="signal peptide" evidence="2">
    <location>
        <begin position="1"/>
        <end position="18"/>
    </location>
</feature>
<feature type="domain" description="Thioesterase putative" evidence="3">
    <location>
        <begin position="106"/>
        <end position="211"/>
    </location>
</feature>
<keyword evidence="5" id="KW-1185">Reference proteome</keyword>
<dbReference type="AlphaFoldDB" id="A0A830HBT5"/>
<feature type="region of interest" description="Disordered" evidence="1">
    <location>
        <begin position="27"/>
        <end position="66"/>
    </location>
</feature>
<dbReference type="Gene3D" id="3.10.129.10">
    <property type="entry name" value="Hotdog Thioesterase"/>
    <property type="match status" value="1"/>
</dbReference>
<protein>
    <recommendedName>
        <fullName evidence="3">Thioesterase putative domain-containing protein</fullName>
    </recommendedName>
</protein>